<dbReference type="InterPro" id="IPR015032">
    <property type="entry name" value="ThsB__TIR-like_domain"/>
</dbReference>
<dbReference type="Pfam" id="PF08937">
    <property type="entry name" value="ThsB_TIR"/>
    <property type="match status" value="1"/>
</dbReference>
<dbReference type="AlphaFoldDB" id="A0A1J5Q0X7"/>
<evidence type="ECO:0000313" key="2">
    <source>
        <dbReference type="EMBL" id="OIQ76920.1"/>
    </source>
</evidence>
<proteinExistence type="predicted"/>
<sequence length="163" mass="18905">MARRVFFSFHYDRDIRRVVQVRNSWIVRAGNETQPFMDKAEWESIKRTGAQAIEKWIDKQLNGTSVTVVLIGAETYDREWVKHEIKRSYELGKGMLGIFIHSVKDPQNGTDTKGKNPFDHWSVKKNGRDVPFSELYKTYDWVRDDGYSNFASWIEGAAVAAGR</sequence>
<evidence type="ECO:0000259" key="1">
    <source>
        <dbReference type="Pfam" id="PF08937"/>
    </source>
</evidence>
<accession>A0A1J5Q0X7</accession>
<dbReference type="Gene3D" id="3.40.50.9200">
    <property type="entry name" value="Hypothetical protein MTH538"/>
    <property type="match status" value="1"/>
</dbReference>
<organism evidence="2">
    <name type="scientific">mine drainage metagenome</name>
    <dbReference type="NCBI Taxonomy" id="410659"/>
    <lineage>
        <taxon>unclassified sequences</taxon>
        <taxon>metagenomes</taxon>
        <taxon>ecological metagenomes</taxon>
    </lineage>
</organism>
<reference evidence="2" key="1">
    <citation type="submission" date="2016-10" db="EMBL/GenBank/DDBJ databases">
        <title>Sequence of Gallionella enrichment culture.</title>
        <authorList>
            <person name="Poehlein A."/>
            <person name="Muehling M."/>
            <person name="Daniel R."/>
        </authorList>
    </citation>
    <scope>NUCLEOTIDE SEQUENCE</scope>
</reference>
<dbReference type="EMBL" id="MLJW01001739">
    <property type="protein sequence ID" value="OIQ76920.1"/>
    <property type="molecule type" value="Genomic_DNA"/>
</dbReference>
<dbReference type="InterPro" id="IPR036490">
    <property type="entry name" value="ThsB_TIR-like_sf"/>
</dbReference>
<feature type="domain" description="Thoeris protein ThsB TIR-like" evidence="1">
    <location>
        <begin position="6"/>
        <end position="104"/>
    </location>
</feature>
<comment type="caution">
    <text evidence="2">The sequence shown here is derived from an EMBL/GenBank/DDBJ whole genome shotgun (WGS) entry which is preliminary data.</text>
</comment>
<protein>
    <recommendedName>
        <fullName evidence="1">Thoeris protein ThsB TIR-like domain-containing protein</fullName>
    </recommendedName>
</protein>
<dbReference type="SUPFAM" id="SSF52206">
    <property type="entry name" value="Hypothetical protein MTH538"/>
    <property type="match status" value="1"/>
</dbReference>
<gene>
    <name evidence="2" type="ORF">GALL_413930</name>
</gene>
<name>A0A1J5Q0X7_9ZZZZ</name>